<evidence type="ECO:0000313" key="2">
    <source>
        <dbReference type="EMBL" id="QFQ03104.1"/>
    </source>
</evidence>
<dbReference type="Proteomes" id="UP000326711">
    <property type="component" value="Chromosome"/>
</dbReference>
<dbReference type="PANTHER" id="PTHR30157">
    <property type="entry name" value="FERRIC REDUCTASE, NADPH-DEPENDENT"/>
    <property type="match status" value="1"/>
</dbReference>
<dbReference type="KEGG" id="cuo:CUROG_08780"/>
<dbReference type="InterPro" id="IPR039374">
    <property type="entry name" value="SIP_fam"/>
</dbReference>
<dbReference type="RefSeq" id="WP_151903387.1">
    <property type="nucleotide sequence ID" value="NZ_CP045032.1"/>
</dbReference>
<dbReference type="OrthoDB" id="3291337at2"/>
<dbReference type="InterPro" id="IPR039261">
    <property type="entry name" value="FNR_nucleotide-bd"/>
</dbReference>
<evidence type="ECO:0000313" key="3">
    <source>
        <dbReference type="Proteomes" id="UP000326711"/>
    </source>
</evidence>
<dbReference type="AlphaFoldDB" id="A0A5J6Z857"/>
<dbReference type="InterPro" id="IPR017927">
    <property type="entry name" value="FAD-bd_FR_type"/>
</dbReference>
<organism evidence="2 3">
    <name type="scientific">Corynebacterium urogenitale</name>
    <dbReference type="NCBI Taxonomy" id="2487892"/>
    <lineage>
        <taxon>Bacteria</taxon>
        <taxon>Bacillati</taxon>
        <taxon>Actinomycetota</taxon>
        <taxon>Actinomycetes</taxon>
        <taxon>Mycobacteriales</taxon>
        <taxon>Corynebacteriaceae</taxon>
        <taxon>Corynebacterium</taxon>
    </lineage>
</organism>
<name>A0A5J6Z857_9CORY</name>
<dbReference type="SUPFAM" id="SSF63380">
    <property type="entry name" value="Riboflavin synthase domain-like"/>
    <property type="match status" value="1"/>
</dbReference>
<feature type="domain" description="FAD-binding FR-type" evidence="1">
    <location>
        <begin position="35"/>
        <end position="172"/>
    </location>
</feature>
<sequence length="307" mass="34100">MAPYSLALDTITASQAQRASFADHRLVLAPSNPEHRIIRATVSSVSAPAENLRRIIVEAPELIGFQLTGPDEFFGLFIPPYRGAELHLPSDTSGSNIRAAVAAMPDEHRPSLRWYTIRATDPARGRITFDVVTHGVAKPEAEHNGPGLTWVLGAHIGDEVGIWTCQGLWHRGFTSQTLIADPSSVPSARAILEYAEAFAPEQLHEMHLIIVAESYRDLEPFLIADWENKLGSLELIFGPAAEFSVTTTSFLQQLDQFHHPATRSHYVWVAGEGRLCKEVRRHAINNWGLPSNSVQWCPYWFLGKARP</sequence>
<dbReference type="GO" id="GO:0016491">
    <property type="term" value="F:oxidoreductase activity"/>
    <property type="evidence" value="ECO:0007669"/>
    <property type="project" value="InterPro"/>
</dbReference>
<dbReference type="Pfam" id="PF08021">
    <property type="entry name" value="FAD_binding_9"/>
    <property type="match status" value="1"/>
</dbReference>
<dbReference type="InterPro" id="IPR017938">
    <property type="entry name" value="Riboflavin_synthase-like_b-brl"/>
</dbReference>
<reference evidence="3" key="1">
    <citation type="submission" date="2019-10" db="EMBL/GenBank/DDBJ databases">
        <title>Complete genome sequence of Corynebacterium urogenitalis DSM 108747, isolated from the genital tract of a cow.</title>
        <authorList>
            <person name="Ruckert C."/>
            <person name="Ballas P."/>
            <person name="Wagener K."/>
            <person name="Drillich M."/>
            <person name="Kaempfer P."/>
            <person name="Busse H.-J."/>
            <person name="Ehling-Schulz M."/>
        </authorList>
    </citation>
    <scope>NUCLEOTIDE SEQUENCE [LARGE SCALE GENOMIC DNA]</scope>
    <source>
        <strain evidence="3">LMM 1652</strain>
    </source>
</reference>
<dbReference type="Gene3D" id="3.40.50.80">
    <property type="entry name" value="Nucleotide-binding domain of ferredoxin-NADP reductase (FNR) module"/>
    <property type="match status" value="1"/>
</dbReference>
<proteinExistence type="predicted"/>
<dbReference type="Gene3D" id="2.40.30.10">
    <property type="entry name" value="Translation factors"/>
    <property type="match status" value="1"/>
</dbReference>
<keyword evidence="3" id="KW-1185">Reference proteome</keyword>
<dbReference type="InterPro" id="IPR007037">
    <property type="entry name" value="SIP_rossman_dom"/>
</dbReference>
<dbReference type="PROSITE" id="PS51384">
    <property type="entry name" value="FAD_FR"/>
    <property type="match status" value="1"/>
</dbReference>
<dbReference type="InterPro" id="IPR013113">
    <property type="entry name" value="SIP_FAD-bd"/>
</dbReference>
<accession>A0A5J6Z857</accession>
<evidence type="ECO:0000259" key="1">
    <source>
        <dbReference type="PROSITE" id="PS51384"/>
    </source>
</evidence>
<dbReference type="PANTHER" id="PTHR30157:SF0">
    <property type="entry name" value="NADPH-DEPENDENT FERRIC-CHELATE REDUCTASE"/>
    <property type="match status" value="1"/>
</dbReference>
<gene>
    <name evidence="2" type="primary">viuB</name>
    <name evidence="2" type="ORF">CUROG_08780</name>
</gene>
<protein>
    <submittedName>
        <fullName evidence="2">Vibriobactin utilization protein ViuB</fullName>
    </submittedName>
</protein>
<dbReference type="CDD" id="cd06193">
    <property type="entry name" value="siderophore_interacting"/>
    <property type="match status" value="1"/>
</dbReference>
<dbReference type="Pfam" id="PF04954">
    <property type="entry name" value="SIP"/>
    <property type="match status" value="1"/>
</dbReference>
<dbReference type="EMBL" id="CP045032">
    <property type="protein sequence ID" value="QFQ03104.1"/>
    <property type="molecule type" value="Genomic_DNA"/>
</dbReference>